<feature type="non-terminal residue" evidence="3">
    <location>
        <position position="58"/>
    </location>
</feature>
<sequence>FCKFYPDYDGCKAWLKKNLPDQFSQLDIGSDKEDGDEESKKRQKRGGKGMMKPKEGRR</sequence>
<dbReference type="OrthoDB" id="277199at2759"/>
<evidence type="ECO:0000313" key="3">
    <source>
        <dbReference type="EMBL" id="QQP42521.1"/>
    </source>
</evidence>
<accession>A0A7T8K1Y6</accession>
<evidence type="ECO:0000256" key="1">
    <source>
        <dbReference type="SAM" id="MobiDB-lite"/>
    </source>
</evidence>
<dbReference type="InterPro" id="IPR048517">
    <property type="entry name" value="DENR_N"/>
</dbReference>
<evidence type="ECO:0000259" key="2">
    <source>
        <dbReference type="Pfam" id="PF21023"/>
    </source>
</evidence>
<proteinExistence type="predicted"/>
<dbReference type="AlphaFoldDB" id="A0A7T8K1Y6"/>
<feature type="non-terminal residue" evidence="3">
    <location>
        <position position="1"/>
    </location>
</feature>
<name>A0A7T8K1Y6_CALRO</name>
<organism evidence="3 4">
    <name type="scientific">Caligus rogercresseyi</name>
    <name type="common">Sea louse</name>
    <dbReference type="NCBI Taxonomy" id="217165"/>
    <lineage>
        <taxon>Eukaryota</taxon>
        <taxon>Metazoa</taxon>
        <taxon>Ecdysozoa</taxon>
        <taxon>Arthropoda</taxon>
        <taxon>Crustacea</taxon>
        <taxon>Multicrustacea</taxon>
        <taxon>Hexanauplia</taxon>
        <taxon>Copepoda</taxon>
        <taxon>Siphonostomatoida</taxon>
        <taxon>Caligidae</taxon>
        <taxon>Caligus</taxon>
    </lineage>
</organism>
<keyword evidence="4" id="KW-1185">Reference proteome</keyword>
<reference evidence="4" key="1">
    <citation type="submission" date="2021-01" db="EMBL/GenBank/DDBJ databases">
        <title>Caligus Genome Assembly.</title>
        <authorList>
            <person name="Gallardo-Escarate C."/>
        </authorList>
    </citation>
    <scope>NUCLEOTIDE SEQUENCE [LARGE SCALE GENOMIC DNA]</scope>
</reference>
<feature type="domain" description="DENR N-terminal" evidence="2">
    <location>
        <begin position="1"/>
        <end position="24"/>
    </location>
</feature>
<dbReference type="Proteomes" id="UP000595437">
    <property type="component" value="Chromosome 11"/>
</dbReference>
<dbReference type="Pfam" id="PF21023">
    <property type="entry name" value="DENR_N"/>
    <property type="match status" value="1"/>
</dbReference>
<evidence type="ECO:0000313" key="4">
    <source>
        <dbReference type="Proteomes" id="UP000595437"/>
    </source>
</evidence>
<protein>
    <submittedName>
        <fullName evidence="3">Density-regulated protein</fullName>
    </submittedName>
</protein>
<gene>
    <name evidence="3" type="ORF">FKW44_017214</name>
</gene>
<feature type="region of interest" description="Disordered" evidence="1">
    <location>
        <begin position="24"/>
        <end position="58"/>
    </location>
</feature>
<dbReference type="EMBL" id="CP045900">
    <property type="protein sequence ID" value="QQP42521.1"/>
    <property type="molecule type" value="Genomic_DNA"/>
</dbReference>